<evidence type="ECO:0000256" key="10">
    <source>
        <dbReference type="ARBA" id="ARBA00023180"/>
    </source>
</evidence>
<evidence type="ECO:0000256" key="5">
    <source>
        <dbReference type="ARBA" id="ARBA00022679"/>
    </source>
</evidence>
<comment type="pathway">
    <text evidence="2">Glycolipid biosynthesis; glycosylphosphatidylinositol-anchor biosynthesis.</text>
</comment>
<keyword evidence="5" id="KW-0808">Transferase</keyword>
<evidence type="ECO:0000256" key="9">
    <source>
        <dbReference type="ARBA" id="ARBA00023136"/>
    </source>
</evidence>
<dbReference type="PANTHER" id="PTHR23071:SF1">
    <property type="entry name" value="GPI ETHANOLAMINE PHOSPHATE TRANSFERASE 3"/>
    <property type="match status" value="1"/>
</dbReference>
<keyword evidence="9 12" id="KW-0472">Membrane</keyword>
<protein>
    <recommendedName>
        <fullName evidence="15">GPI ethanolamine phosphate transferase 3</fullName>
    </recommendedName>
</protein>
<keyword evidence="14" id="KW-1185">Reference proteome</keyword>
<reference evidence="13 14" key="1">
    <citation type="journal article" date="2015" name="Genome Biol. Evol.">
        <title>Comparative Genomics of a Bacterivorous Green Alga Reveals Evolutionary Causalities and Consequences of Phago-Mixotrophic Mode of Nutrition.</title>
        <authorList>
            <person name="Burns J.A."/>
            <person name="Paasch A."/>
            <person name="Narechania A."/>
            <person name="Kim E."/>
        </authorList>
    </citation>
    <scope>NUCLEOTIDE SEQUENCE [LARGE SCALE GENOMIC DNA]</scope>
    <source>
        <strain evidence="13 14">PLY_AMNH</strain>
    </source>
</reference>
<dbReference type="AlphaFoldDB" id="A0AAE0FD04"/>
<evidence type="ECO:0000256" key="12">
    <source>
        <dbReference type="SAM" id="Phobius"/>
    </source>
</evidence>
<sequence>MKVKQGAISGVGTVSWLALLAIVTTLHLVALGIFAQGFLLSRIELPDASTCPDSIPRWMPQNDNSKDIGCWSSPAYNKVVILIVDALRWDFVTNHPNASAKSRDYKHLEALGALQHLRSVHPHSTALLKFIADPPTTTMQRLKGLLTGGLPTFVDIGNSFGAETMTEDNLIAQLKASHRRLAFSGDDTWMQLFSPETFQMSAPFPSLNVKDLDTVDIGVANNLLPALLHPEQWDVAIGHTLAVDHAGHIFGVDSPAMAAKLAETNALIEKVVQTMEGDSGVGGAYHNALLVVMGDHGQTMHGDHGGGSPEEVESVFFAYALGKEKERATMFPSFCADLASAQTAEWMCPECGGVMPQLDFAPTMAMLLGVPIPFGSVGRVSAAAWALAGDAPRRAAGVRPGSAGGEDAVEQANSRHMEWLRSYTDALRVNAWQVHRYLESYVDAGGSLGGSAAVDLDAMYHRNVLPYLSGQAQADSSMPDEGSAAGEGQRGDLMEQCVAYMQYLAAAAQLARSHWTQFSGPEMCAGIALLAATTAFSGLAAAALWRPHTQGNPGSLTEGSPHCTLEEALRRSAGGAAAGAALATCWGVWWGPGGPSRVAIALILGAAGCLAPLVCFFAGCTARDVHRVDPAGCGHQQQISADWGGWTMPTWAAGLVLVHAAGLMSSSMIDEEGAVAHFLIVTLALLYLRHALAGLRTSAADTPLRSTASTHQAPMDSPDGGSRPPIQEAVGRVHVAVGLILVAAALHRQVVPETQLKSMQAAAAGGDPSLSQSESPWTPAEGSSRGSGADLLGLRLPLQLIARTSAFSLVSAAADAATFKYGPLMLIANFLLRGGEAAPTRWMGRALKLLLTAEFLMVALYWAMIDFSAALPRHVWRGAAPEAIAARFPQMAYALAALAVCLVVLEAIFGRKAMCGERRSAPADALLGGKGGATVQEPAQIADVAAAKGLCTLDEATLAWRTRCVMGAVAGIVCLIVPPRGALVVLMCAAQASLSMRGVRHSASLSATCNPSWELWWQAVTWRMQAMQLFFASGHACRFNALHFSSAMIGFQEFHFLRQGALLALNTWAFDVLLVLALPLLGVAYGKRGPLSHSKVPEGVRSSDSCITATTDAGETTTIQMYKSVQNSQFLRRLWGMYLAGMFLRGLDTTVITVFVAMERRHLMVWARFAPKFAFEACGLLLNDVIILGSAGLLLFQLSMN</sequence>
<feature type="region of interest" description="Disordered" evidence="11">
    <location>
        <begin position="761"/>
        <end position="784"/>
    </location>
</feature>
<proteinExistence type="inferred from homology"/>
<evidence type="ECO:0000313" key="14">
    <source>
        <dbReference type="Proteomes" id="UP001190700"/>
    </source>
</evidence>
<feature type="transmembrane region" description="Helical" evidence="12">
    <location>
        <begin position="849"/>
        <end position="871"/>
    </location>
</feature>
<evidence type="ECO:0008006" key="15">
    <source>
        <dbReference type="Google" id="ProtNLM"/>
    </source>
</evidence>
<organism evidence="13 14">
    <name type="scientific">Cymbomonas tetramitiformis</name>
    <dbReference type="NCBI Taxonomy" id="36881"/>
    <lineage>
        <taxon>Eukaryota</taxon>
        <taxon>Viridiplantae</taxon>
        <taxon>Chlorophyta</taxon>
        <taxon>Pyramimonadophyceae</taxon>
        <taxon>Pyramimonadales</taxon>
        <taxon>Pyramimonadaceae</taxon>
        <taxon>Cymbomonas</taxon>
    </lineage>
</organism>
<dbReference type="InterPro" id="IPR002591">
    <property type="entry name" value="Phosphodiest/P_Trfase"/>
</dbReference>
<dbReference type="SUPFAM" id="SSF53649">
    <property type="entry name" value="Alkaline phosphatase-like"/>
    <property type="match status" value="1"/>
</dbReference>
<gene>
    <name evidence="13" type="ORF">CYMTET_33452</name>
</gene>
<comment type="similarity">
    <text evidence="3">Belongs to the PIGG/PIGN/PIGO family. PIGO subfamily.</text>
</comment>
<dbReference type="Gene3D" id="3.40.720.10">
    <property type="entry name" value="Alkaline Phosphatase, subunit A"/>
    <property type="match status" value="1"/>
</dbReference>
<keyword evidence="8 12" id="KW-1133">Transmembrane helix</keyword>
<dbReference type="CDD" id="cd16023">
    <property type="entry name" value="GPI_EPT_3"/>
    <property type="match status" value="1"/>
</dbReference>
<feature type="transmembrane region" description="Helical" evidence="12">
    <location>
        <begin position="523"/>
        <end position="545"/>
    </location>
</feature>
<dbReference type="InterPro" id="IPR017850">
    <property type="entry name" value="Alkaline_phosphatase_core_sf"/>
</dbReference>
<dbReference type="EMBL" id="LGRX02020470">
    <property type="protein sequence ID" value="KAK3257469.1"/>
    <property type="molecule type" value="Genomic_DNA"/>
</dbReference>
<evidence type="ECO:0000256" key="4">
    <source>
        <dbReference type="ARBA" id="ARBA00022502"/>
    </source>
</evidence>
<evidence type="ECO:0000256" key="8">
    <source>
        <dbReference type="ARBA" id="ARBA00022989"/>
    </source>
</evidence>
<keyword evidence="6 12" id="KW-0812">Transmembrane</keyword>
<evidence type="ECO:0000313" key="13">
    <source>
        <dbReference type="EMBL" id="KAK3257469.1"/>
    </source>
</evidence>
<evidence type="ECO:0000256" key="11">
    <source>
        <dbReference type="SAM" id="MobiDB-lite"/>
    </source>
</evidence>
<dbReference type="Pfam" id="PF01663">
    <property type="entry name" value="Phosphodiest"/>
    <property type="match status" value="1"/>
</dbReference>
<feature type="transmembrane region" description="Helical" evidence="12">
    <location>
        <begin position="1061"/>
        <end position="1085"/>
    </location>
</feature>
<dbReference type="PANTHER" id="PTHR23071">
    <property type="entry name" value="PHOSPHATIDYLINOSITOL GLYCAN"/>
    <property type="match status" value="1"/>
</dbReference>
<feature type="region of interest" description="Disordered" evidence="11">
    <location>
        <begin position="703"/>
        <end position="726"/>
    </location>
</feature>
<feature type="transmembrane region" description="Helical" evidence="12">
    <location>
        <begin position="1178"/>
        <end position="1198"/>
    </location>
</feature>
<keyword evidence="4" id="KW-0337">GPI-anchor biosynthesis</keyword>
<feature type="transmembrane region" description="Helical" evidence="12">
    <location>
        <begin position="1135"/>
        <end position="1157"/>
    </location>
</feature>
<dbReference type="GO" id="GO:0051377">
    <property type="term" value="F:mannose-ethanolamine phosphotransferase activity"/>
    <property type="evidence" value="ECO:0007669"/>
    <property type="project" value="InterPro"/>
</dbReference>
<evidence type="ECO:0000256" key="2">
    <source>
        <dbReference type="ARBA" id="ARBA00004687"/>
    </source>
</evidence>
<comment type="caution">
    <text evidence="13">The sequence shown here is derived from an EMBL/GenBank/DDBJ whole genome shotgun (WGS) entry which is preliminary data.</text>
</comment>
<feature type="transmembrane region" description="Helical" evidence="12">
    <location>
        <begin position="674"/>
        <end position="695"/>
    </location>
</feature>
<name>A0AAE0FD04_9CHLO</name>
<dbReference type="InterPro" id="IPR039524">
    <property type="entry name" value="PIGO/GPI13"/>
</dbReference>
<evidence type="ECO:0000256" key="6">
    <source>
        <dbReference type="ARBA" id="ARBA00022692"/>
    </source>
</evidence>
<dbReference type="InterPro" id="IPR037675">
    <property type="entry name" value="PIG-O_N"/>
</dbReference>
<accession>A0AAE0FD04</accession>
<evidence type="ECO:0000256" key="7">
    <source>
        <dbReference type="ARBA" id="ARBA00022824"/>
    </source>
</evidence>
<comment type="subcellular location">
    <subcellularLocation>
        <location evidence="1">Endoplasmic reticulum membrane</location>
        <topology evidence="1">Multi-pass membrane protein</topology>
    </subcellularLocation>
</comment>
<keyword evidence="10" id="KW-0325">Glycoprotein</keyword>
<dbReference type="GO" id="GO:0006506">
    <property type="term" value="P:GPI anchor biosynthetic process"/>
    <property type="evidence" value="ECO:0007669"/>
    <property type="project" value="UniProtKB-KW"/>
</dbReference>
<keyword evidence="7" id="KW-0256">Endoplasmic reticulum</keyword>
<dbReference type="GO" id="GO:0005789">
    <property type="term" value="C:endoplasmic reticulum membrane"/>
    <property type="evidence" value="ECO:0007669"/>
    <property type="project" value="UniProtKB-SubCell"/>
</dbReference>
<evidence type="ECO:0000256" key="3">
    <source>
        <dbReference type="ARBA" id="ARBA00008695"/>
    </source>
</evidence>
<feature type="transmembrane region" description="Helical" evidence="12">
    <location>
        <begin position="16"/>
        <end position="40"/>
    </location>
</feature>
<feature type="transmembrane region" description="Helical" evidence="12">
    <location>
        <begin position="643"/>
        <end position="662"/>
    </location>
</feature>
<evidence type="ECO:0000256" key="1">
    <source>
        <dbReference type="ARBA" id="ARBA00004477"/>
    </source>
</evidence>
<feature type="transmembrane region" description="Helical" evidence="12">
    <location>
        <begin position="891"/>
        <end position="909"/>
    </location>
</feature>
<dbReference type="Proteomes" id="UP001190700">
    <property type="component" value="Unassembled WGS sequence"/>
</dbReference>
<feature type="transmembrane region" description="Helical" evidence="12">
    <location>
        <begin position="598"/>
        <end position="622"/>
    </location>
</feature>